<evidence type="ECO:0000259" key="2">
    <source>
        <dbReference type="SMART" id="SM00563"/>
    </source>
</evidence>
<feature type="domain" description="Phospholipid/glycerol acyltransferase" evidence="2">
    <location>
        <begin position="221"/>
        <end position="340"/>
    </location>
</feature>
<dbReference type="SUPFAM" id="SSF69593">
    <property type="entry name" value="Glycerol-3-phosphate (1)-acyltransferase"/>
    <property type="match status" value="1"/>
</dbReference>
<keyword evidence="3" id="KW-0012">Acyltransferase</keyword>
<keyword evidence="3" id="KW-0808">Transferase</keyword>
<dbReference type="EMBL" id="CP001359">
    <property type="protein sequence ID" value="ACL65560.1"/>
    <property type="molecule type" value="Genomic_DNA"/>
</dbReference>
<evidence type="ECO:0000256" key="1">
    <source>
        <dbReference type="SAM" id="MobiDB-lite"/>
    </source>
</evidence>
<dbReference type="Proteomes" id="UP000007089">
    <property type="component" value="Chromosome"/>
</dbReference>
<dbReference type="GO" id="GO:0016020">
    <property type="term" value="C:membrane"/>
    <property type="evidence" value="ECO:0007669"/>
    <property type="project" value="TreeGrafter"/>
</dbReference>
<accession>B8J9F4</accession>
<dbReference type="CDD" id="cd07987">
    <property type="entry name" value="LPLAT_MGAT-like"/>
    <property type="match status" value="1"/>
</dbReference>
<feature type="compositionally biased region" description="Basic residues" evidence="1">
    <location>
        <begin position="1"/>
        <end position="16"/>
    </location>
</feature>
<dbReference type="PANTHER" id="PTHR22753:SF14">
    <property type="entry name" value="MONOACYLGLYCEROL_DIACYLGLYCEROL O-ACYLTRANSFERASE"/>
    <property type="match status" value="1"/>
</dbReference>
<feature type="region of interest" description="Disordered" evidence="1">
    <location>
        <begin position="1"/>
        <end position="111"/>
    </location>
</feature>
<evidence type="ECO:0000313" key="4">
    <source>
        <dbReference type="Proteomes" id="UP000007089"/>
    </source>
</evidence>
<dbReference type="AlphaFoldDB" id="B8J9F4"/>
<evidence type="ECO:0000313" key="3">
    <source>
        <dbReference type="EMBL" id="ACL65560.1"/>
    </source>
</evidence>
<dbReference type="KEGG" id="acp:A2cp1_2222"/>
<sequence>MAGGTGKKKAAGRRGAARLPGAARPAPRPVLGNDPFTRGAAPRPPAAPPASPPSPAPSSGPPPAPAVAAVAPAPSPAPPWSAAAAASPPAPEAPARAPDRTRTLPADRTGAQARLADVERRLDSALDGLEARVGDLAARAGLAGARREVTEAVARLAPVVAAKLGAALDLARLLEPPERLDRHGMDPRLVERAEPLVELLYATWWRTTVRDAEHVPATGPVMVVANHAGVVPWDALVLRHALRRDHPARRELRPLLDDRECDLPVMGGLAVRLGAVRATPEAAGRILQEGGALGVFPEGSAGARKPWGERYRLQRFGRGGFVKVALRAGATLVPCAIVGSEEAAPGISRTGWLADRLGLPLLTASPLLRLAPAALLPLPSRWSLRFGPPIPLAGRSPADAEDPARVGELAETVRATLQGMLDEDVSARGSVFL</sequence>
<name>B8J9F4_ANAD2</name>
<proteinExistence type="predicted"/>
<dbReference type="HOGENOM" id="CLU_632593_0_0_7"/>
<dbReference type="GO" id="GO:0016746">
    <property type="term" value="F:acyltransferase activity"/>
    <property type="evidence" value="ECO:0007669"/>
    <property type="project" value="UniProtKB-KW"/>
</dbReference>
<dbReference type="RefSeq" id="WP_012633401.1">
    <property type="nucleotide sequence ID" value="NC_011891.1"/>
</dbReference>
<dbReference type="Pfam" id="PF01553">
    <property type="entry name" value="Acyltransferase"/>
    <property type="match status" value="1"/>
</dbReference>
<dbReference type="InterPro" id="IPR002123">
    <property type="entry name" value="Plipid/glycerol_acylTrfase"/>
</dbReference>
<dbReference type="SMART" id="SM00563">
    <property type="entry name" value="PlsC"/>
    <property type="match status" value="1"/>
</dbReference>
<reference evidence="3" key="1">
    <citation type="submission" date="2009-01" db="EMBL/GenBank/DDBJ databases">
        <title>Complete sequence of Anaeromyxobacter dehalogenans 2CP-1.</title>
        <authorList>
            <consortium name="US DOE Joint Genome Institute"/>
            <person name="Lucas S."/>
            <person name="Copeland A."/>
            <person name="Lapidus A."/>
            <person name="Glavina del Rio T."/>
            <person name="Dalin E."/>
            <person name="Tice H."/>
            <person name="Bruce D."/>
            <person name="Goodwin L."/>
            <person name="Pitluck S."/>
            <person name="Saunders E."/>
            <person name="Brettin T."/>
            <person name="Detter J.C."/>
            <person name="Han C."/>
            <person name="Larimer F."/>
            <person name="Land M."/>
            <person name="Hauser L."/>
            <person name="Kyrpides N."/>
            <person name="Ovchinnikova G."/>
            <person name="Beliaev A.S."/>
            <person name="Richardson P."/>
        </authorList>
    </citation>
    <scope>NUCLEOTIDE SEQUENCE</scope>
    <source>
        <strain evidence="3">2CP-1</strain>
    </source>
</reference>
<gene>
    <name evidence="3" type="ordered locus">A2cp1_2222</name>
</gene>
<organism evidence="3 4">
    <name type="scientific">Anaeromyxobacter dehalogenans (strain ATCC BAA-258 / DSM 21875 / 2CP-1)</name>
    <dbReference type="NCBI Taxonomy" id="455488"/>
    <lineage>
        <taxon>Bacteria</taxon>
        <taxon>Pseudomonadati</taxon>
        <taxon>Myxococcota</taxon>
        <taxon>Myxococcia</taxon>
        <taxon>Myxococcales</taxon>
        <taxon>Cystobacterineae</taxon>
        <taxon>Anaeromyxobacteraceae</taxon>
        <taxon>Anaeromyxobacter</taxon>
    </lineage>
</organism>
<feature type="compositionally biased region" description="Pro residues" evidence="1">
    <location>
        <begin position="42"/>
        <end position="65"/>
    </location>
</feature>
<keyword evidence="4" id="KW-1185">Reference proteome</keyword>
<protein>
    <submittedName>
        <fullName evidence="3">Phospholipid/glycerol acyltransferase</fullName>
    </submittedName>
</protein>
<dbReference type="PANTHER" id="PTHR22753">
    <property type="entry name" value="TRANSMEMBRANE PROTEIN 68"/>
    <property type="match status" value="1"/>
</dbReference>